<keyword evidence="8" id="KW-0325">Glycoprotein</keyword>
<name>A0A851D2J9_CALVR</name>
<feature type="domain" description="Peptidase S1" evidence="9">
    <location>
        <begin position="1"/>
        <end position="72"/>
    </location>
</feature>
<dbReference type="PROSITE" id="PS50240">
    <property type="entry name" value="TRYPSIN_DOM"/>
    <property type="match status" value="1"/>
</dbReference>
<protein>
    <recommendedName>
        <fullName evidence="4">Acrosin</fullName>
        <ecNumber evidence="3">3.4.21.10</ecNumber>
    </recommendedName>
</protein>
<keyword evidence="6" id="KW-0732">Signal</keyword>
<evidence type="ECO:0000256" key="3">
    <source>
        <dbReference type="ARBA" id="ARBA00012050"/>
    </source>
</evidence>
<dbReference type="Proteomes" id="UP000642973">
    <property type="component" value="Unassembled WGS sequence"/>
</dbReference>
<evidence type="ECO:0000256" key="5">
    <source>
        <dbReference type="ARBA" id="ARBA00022525"/>
    </source>
</evidence>
<dbReference type="PANTHER" id="PTHR24252:SF8">
    <property type="entry name" value="ACROSIN"/>
    <property type="match status" value="1"/>
</dbReference>
<comment type="catalytic activity">
    <reaction evidence="1">
        <text>Preferential cleavage: Arg-|-Xaa, Lys-|-Xaa.</text>
        <dbReference type="EC" id="3.4.21.10"/>
    </reaction>
</comment>
<dbReference type="EC" id="3.4.21.10" evidence="3"/>
<evidence type="ECO:0000256" key="1">
    <source>
        <dbReference type="ARBA" id="ARBA00001656"/>
    </source>
</evidence>
<dbReference type="GO" id="GO:0004252">
    <property type="term" value="F:serine-type endopeptidase activity"/>
    <property type="evidence" value="ECO:0007669"/>
    <property type="project" value="InterPro"/>
</dbReference>
<dbReference type="EMBL" id="WEIV01069099">
    <property type="protein sequence ID" value="NWI61927.1"/>
    <property type="molecule type" value="Genomic_DNA"/>
</dbReference>
<dbReference type="InterPro" id="IPR009003">
    <property type="entry name" value="Peptidase_S1_PA"/>
</dbReference>
<dbReference type="InterPro" id="IPR043504">
    <property type="entry name" value="Peptidase_S1_PA_chymotrypsin"/>
</dbReference>
<evidence type="ECO:0000256" key="7">
    <source>
        <dbReference type="ARBA" id="ARBA00023157"/>
    </source>
</evidence>
<gene>
    <name evidence="10" type="primary">Acr_7</name>
    <name evidence="10" type="ORF">CALVIR_R03472</name>
</gene>
<organism evidence="10 11">
    <name type="scientific">Calyptomena viridis</name>
    <name type="common">Lesser green broadbill</name>
    <dbReference type="NCBI Taxonomy" id="135972"/>
    <lineage>
        <taxon>Eukaryota</taxon>
        <taxon>Metazoa</taxon>
        <taxon>Chordata</taxon>
        <taxon>Craniata</taxon>
        <taxon>Vertebrata</taxon>
        <taxon>Euteleostomi</taxon>
        <taxon>Archelosauria</taxon>
        <taxon>Archosauria</taxon>
        <taxon>Dinosauria</taxon>
        <taxon>Saurischia</taxon>
        <taxon>Theropoda</taxon>
        <taxon>Coelurosauria</taxon>
        <taxon>Aves</taxon>
        <taxon>Neognathae</taxon>
        <taxon>Neoaves</taxon>
        <taxon>Telluraves</taxon>
        <taxon>Australaves</taxon>
        <taxon>Passeriformes</taxon>
        <taxon>Eurylaimidae</taxon>
        <taxon>Calyptomena</taxon>
    </lineage>
</organism>
<reference evidence="10" key="1">
    <citation type="submission" date="2019-10" db="EMBL/GenBank/DDBJ databases">
        <title>Bird 10,000 Genomes (B10K) Project - Family phase.</title>
        <authorList>
            <person name="Zhang G."/>
        </authorList>
    </citation>
    <scope>NUCLEOTIDE SEQUENCE</scope>
    <source>
        <strain evidence="10">B10K-DU-002-55</strain>
        <tissue evidence="10">Muscle</tissue>
    </source>
</reference>
<dbReference type="PROSITE" id="PS00135">
    <property type="entry name" value="TRYPSIN_SER"/>
    <property type="match status" value="1"/>
</dbReference>
<evidence type="ECO:0000313" key="10">
    <source>
        <dbReference type="EMBL" id="NWI61927.1"/>
    </source>
</evidence>
<keyword evidence="5" id="KW-0964">Secreted</keyword>
<comment type="caution">
    <text evidence="10">The sequence shown here is derived from an EMBL/GenBank/DDBJ whole genome shotgun (WGS) entry which is preliminary data.</text>
</comment>
<dbReference type="InterPro" id="IPR001254">
    <property type="entry name" value="Trypsin_dom"/>
</dbReference>
<sequence length="100" mass="10786">IQVYNLCAGYPKGGISTCQGDSGGPLVCRDKHADFFWQVGITSWAVGCARPKLPSVFSSTQYFYNWILTKLGQSAAPVATITPAPAYTSTPVQPCPFPRE</sequence>
<evidence type="ECO:0000256" key="6">
    <source>
        <dbReference type="ARBA" id="ARBA00022729"/>
    </source>
</evidence>
<dbReference type="GO" id="GO:0007340">
    <property type="term" value="P:acrosome reaction"/>
    <property type="evidence" value="ECO:0007669"/>
    <property type="project" value="TreeGrafter"/>
</dbReference>
<proteinExistence type="predicted"/>
<evidence type="ECO:0000256" key="8">
    <source>
        <dbReference type="ARBA" id="ARBA00023180"/>
    </source>
</evidence>
<dbReference type="GO" id="GO:0006508">
    <property type="term" value="P:proteolysis"/>
    <property type="evidence" value="ECO:0007669"/>
    <property type="project" value="InterPro"/>
</dbReference>
<feature type="non-terminal residue" evidence="10">
    <location>
        <position position="100"/>
    </location>
</feature>
<evidence type="ECO:0000256" key="2">
    <source>
        <dbReference type="ARBA" id="ARBA00004613"/>
    </source>
</evidence>
<dbReference type="AlphaFoldDB" id="A0A851D2J9"/>
<dbReference type="PANTHER" id="PTHR24252">
    <property type="entry name" value="ACROSIN-RELATED"/>
    <property type="match status" value="1"/>
</dbReference>
<evidence type="ECO:0000256" key="4">
    <source>
        <dbReference type="ARBA" id="ARBA00017161"/>
    </source>
</evidence>
<accession>A0A851D2J9</accession>
<keyword evidence="7" id="KW-1015">Disulfide bond</keyword>
<comment type="subcellular location">
    <subcellularLocation>
        <location evidence="2">Secreted</location>
    </subcellularLocation>
</comment>
<dbReference type="Gene3D" id="2.40.10.10">
    <property type="entry name" value="Trypsin-like serine proteases"/>
    <property type="match status" value="1"/>
</dbReference>
<dbReference type="Pfam" id="PF00089">
    <property type="entry name" value="Trypsin"/>
    <property type="match status" value="1"/>
</dbReference>
<keyword evidence="11" id="KW-1185">Reference proteome</keyword>
<dbReference type="GO" id="GO:0005576">
    <property type="term" value="C:extracellular region"/>
    <property type="evidence" value="ECO:0007669"/>
    <property type="project" value="UniProtKB-SubCell"/>
</dbReference>
<feature type="non-terminal residue" evidence="10">
    <location>
        <position position="1"/>
    </location>
</feature>
<dbReference type="FunFam" id="2.40.10.10:FF:000054">
    <property type="entry name" value="Complement C1r subcomponent"/>
    <property type="match status" value="1"/>
</dbReference>
<evidence type="ECO:0000313" key="11">
    <source>
        <dbReference type="Proteomes" id="UP000642973"/>
    </source>
</evidence>
<dbReference type="SUPFAM" id="SSF50494">
    <property type="entry name" value="Trypsin-like serine proteases"/>
    <property type="match status" value="1"/>
</dbReference>
<dbReference type="InterPro" id="IPR033116">
    <property type="entry name" value="TRYPSIN_SER"/>
</dbReference>
<evidence type="ECO:0000259" key="9">
    <source>
        <dbReference type="PROSITE" id="PS50240"/>
    </source>
</evidence>